<name>A0A7Z0LX81_9GAMM</name>
<feature type="chain" id="PRO_5030670490" description="Phage coat protein" evidence="2">
    <location>
        <begin position="37"/>
        <end position="85"/>
    </location>
</feature>
<evidence type="ECO:0008006" key="5">
    <source>
        <dbReference type="Google" id="ProtNLM"/>
    </source>
</evidence>
<feature type="transmembrane region" description="Helical" evidence="1">
    <location>
        <begin position="60"/>
        <end position="77"/>
    </location>
</feature>
<dbReference type="InterPro" id="IPR008020">
    <property type="entry name" value="G8P"/>
</dbReference>
<proteinExistence type="predicted"/>
<comment type="caution">
    <text evidence="3">The sequence shown here is derived from an EMBL/GenBank/DDBJ whole genome shotgun (WGS) entry which is preliminary data.</text>
</comment>
<dbReference type="RefSeq" id="WP_179917279.1">
    <property type="nucleotide sequence ID" value="NZ_JACCDE010000045.1"/>
</dbReference>
<accession>A0A7Z0LX81</accession>
<dbReference type="AlphaFoldDB" id="A0A7Z0LX81"/>
<keyword evidence="1" id="KW-1133">Transmembrane helix</keyword>
<sequence length="85" mass="8514">MTLNTIAQHVKQAATTTRGKVAGGAALLMGSAVAHAQEATGAAAAFSELETRASEMASSAWPVVVGVVGSLLAIGLFKKFANKAT</sequence>
<dbReference type="PIRSF" id="PIRSF004117">
    <property type="entry name" value="Phage_coat_B"/>
    <property type="match status" value="1"/>
</dbReference>
<evidence type="ECO:0000256" key="2">
    <source>
        <dbReference type="SAM" id="SignalP"/>
    </source>
</evidence>
<evidence type="ECO:0000313" key="3">
    <source>
        <dbReference type="EMBL" id="NYS80241.1"/>
    </source>
</evidence>
<keyword evidence="1" id="KW-0812">Transmembrane</keyword>
<dbReference type="SUPFAM" id="SSF57987">
    <property type="entry name" value="Inovirus (filamentous phage) major coat protein"/>
    <property type="match status" value="1"/>
</dbReference>
<gene>
    <name evidence="3" type="ORF">HZS80_21500</name>
</gene>
<evidence type="ECO:0000256" key="1">
    <source>
        <dbReference type="SAM" id="Phobius"/>
    </source>
</evidence>
<organism evidence="3 4">
    <name type="scientific">Vreelandella glaciei</name>
    <dbReference type="NCBI Taxonomy" id="186761"/>
    <lineage>
        <taxon>Bacteria</taxon>
        <taxon>Pseudomonadati</taxon>
        <taxon>Pseudomonadota</taxon>
        <taxon>Gammaproteobacteria</taxon>
        <taxon>Oceanospirillales</taxon>
        <taxon>Halomonadaceae</taxon>
        <taxon>Vreelandella</taxon>
    </lineage>
</organism>
<dbReference type="Pfam" id="PF19199">
    <property type="entry name" value="Phage_coatGP8"/>
    <property type="match status" value="1"/>
</dbReference>
<dbReference type="EMBL" id="JACCDE010000045">
    <property type="protein sequence ID" value="NYS80241.1"/>
    <property type="molecule type" value="Genomic_DNA"/>
</dbReference>
<keyword evidence="1" id="KW-0472">Membrane</keyword>
<dbReference type="Proteomes" id="UP000526892">
    <property type="component" value="Unassembled WGS sequence"/>
</dbReference>
<keyword evidence="4" id="KW-1185">Reference proteome</keyword>
<dbReference type="Gene3D" id="1.20.5.80">
    <property type="match status" value="1"/>
</dbReference>
<protein>
    <recommendedName>
        <fullName evidence="5">Phage coat protein</fullName>
    </recommendedName>
</protein>
<keyword evidence="2" id="KW-0732">Signal</keyword>
<evidence type="ECO:0000313" key="4">
    <source>
        <dbReference type="Proteomes" id="UP000526892"/>
    </source>
</evidence>
<reference evidence="3 4" key="1">
    <citation type="journal article" date="2003" name="Extremophiles">
        <title>Halomonas glaciei sp. nov. isolated from fast ice of Adelie Land, Antarctica.</title>
        <authorList>
            <person name="Reddy G.S."/>
            <person name="Raghavan P.U."/>
            <person name="Sarita N.B."/>
            <person name="Prakash J.S."/>
            <person name="Nagesh N."/>
            <person name="Delille D."/>
            <person name="Shivaji S."/>
        </authorList>
    </citation>
    <scope>NUCLEOTIDE SEQUENCE [LARGE SCALE GENOMIC DNA]</scope>
    <source>
        <strain evidence="3 4">DD39</strain>
    </source>
</reference>
<dbReference type="InterPro" id="IPR023390">
    <property type="entry name" value="Phage_M13_G8P_capsid_dom_sf"/>
</dbReference>
<feature type="signal peptide" evidence="2">
    <location>
        <begin position="1"/>
        <end position="36"/>
    </location>
</feature>